<feature type="transmembrane region" description="Helical" evidence="1">
    <location>
        <begin position="322"/>
        <end position="345"/>
    </location>
</feature>
<reference evidence="2 3" key="1">
    <citation type="journal article" date="2012" name="BMC Genomics">
        <title>Comparative genomics of the white-rot fungi, Phanerochaete carnosa and P. chrysosporium, to elucidate the genetic basis of the distinct wood types they colonize.</title>
        <authorList>
            <person name="Suzuki H."/>
            <person name="MacDonald J."/>
            <person name="Syed K."/>
            <person name="Salamov A."/>
            <person name="Hori C."/>
            <person name="Aerts A."/>
            <person name="Henrissat B."/>
            <person name="Wiebenga A."/>
            <person name="vanKuyk P.A."/>
            <person name="Barry K."/>
            <person name="Lindquist E."/>
            <person name="LaButti K."/>
            <person name="Lapidus A."/>
            <person name="Lucas S."/>
            <person name="Coutinho P."/>
            <person name="Gong Y."/>
            <person name="Samejima M."/>
            <person name="Mahadevan R."/>
            <person name="Abou-Zaid M."/>
            <person name="de Vries R.P."/>
            <person name="Igarashi K."/>
            <person name="Yadav J.S."/>
            <person name="Grigoriev I.V."/>
            <person name="Master E.R."/>
        </authorList>
    </citation>
    <scope>NUCLEOTIDE SEQUENCE [LARGE SCALE GENOMIC DNA]</scope>
    <source>
        <strain evidence="2 3">HHB-10118-sp</strain>
    </source>
</reference>
<dbReference type="STRING" id="650164.K5VV37"/>
<dbReference type="InParanoid" id="K5VV37"/>
<evidence type="ECO:0000256" key="1">
    <source>
        <dbReference type="SAM" id="Phobius"/>
    </source>
</evidence>
<keyword evidence="1" id="KW-0812">Transmembrane</keyword>
<feature type="transmembrane region" description="Helical" evidence="1">
    <location>
        <begin position="35"/>
        <end position="59"/>
    </location>
</feature>
<accession>K5VV37</accession>
<feature type="transmembrane region" description="Helical" evidence="1">
    <location>
        <begin position="259"/>
        <end position="285"/>
    </location>
</feature>
<proteinExistence type="predicted"/>
<dbReference type="KEGG" id="pco:PHACADRAFT_255955"/>
<dbReference type="HOGENOM" id="CLU_059593_0_0_1"/>
<keyword evidence="3" id="KW-1185">Reference proteome</keyword>
<dbReference type="Proteomes" id="UP000008370">
    <property type="component" value="Unassembled WGS sequence"/>
</dbReference>
<protein>
    <submittedName>
        <fullName evidence="2">Uncharacterized protein</fullName>
    </submittedName>
</protein>
<evidence type="ECO:0000313" key="2">
    <source>
        <dbReference type="EMBL" id="EKM55373.1"/>
    </source>
</evidence>
<keyword evidence="1" id="KW-0472">Membrane</keyword>
<gene>
    <name evidence="2" type="ORF">PHACADRAFT_255955</name>
</gene>
<name>K5VV37_PHACS</name>
<feature type="transmembrane region" description="Helical" evidence="1">
    <location>
        <begin position="291"/>
        <end position="310"/>
    </location>
</feature>
<sequence>MPASAPARANAGPRMSPGQQFQRLLQRPVSPRVKIFGGLAVLVIVLAVVFSEGLMAVAMDHSDNWVAGMVDDIVGNDSGIMLLGHVYNIDIPARQVDVSWLILGCGNFRLPPTVVYSKEGHCGNLNATVDFYVDGATQPTYSYDIKANPRDLNSNIPIFVQAMESFTTTHLLVLYAWRGLDQQYGFPFDGYQLDTTFFAVSPDTNDSVPILGLRPISSTNNFNPALHYDNQTTSTNASGATVSTRTMEMKFARTGFARTYVMTLFIVNWGLTAVVVFITVTAWVGKEVTESILLLPISVILTIPALRALWDGAPPFGLLLDSCGTFLQMVIVSVCSMFLVVQVGLSNNATTKPSAQAVPLPSAHTTGYAYQPVLESDEKVVSGPILEEAV</sequence>
<dbReference type="RefSeq" id="XP_007395698.1">
    <property type="nucleotide sequence ID" value="XM_007395636.1"/>
</dbReference>
<dbReference type="OrthoDB" id="2923771at2759"/>
<evidence type="ECO:0000313" key="3">
    <source>
        <dbReference type="Proteomes" id="UP000008370"/>
    </source>
</evidence>
<keyword evidence="1" id="KW-1133">Transmembrane helix</keyword>
<dbReference type="GeneID" id="18916438"/>
<dbReference type="EMBL" id="JH930472">
    <property type="protein sequence ID" value="EKM55373.1"/>
    <property type="molecule type" value="Genomic_DNA"/>
</dbReference>
<organism evidence="2 3">
    <name type="scientific">Phanerochaete carnosa (strain HHB-10118-sp)</name>
    <name type="common">White-rot fungus</name>
    <name type="synonym">Peniophora carnosa</name>
    <dbReference type="NCBI Taxonomy" id="650164"/>
    <lineage>
        <taxon>Eukaryota</taxon>
        <taxon>Fungi</taxon>
        <taxon>Dikarya</taxon>
        <taxon>Basidiomycota</taxon>
        <taxon>Agaricomycotina</taxon>
        <taxon>Agaricomycetes</taxon>
        <taxon>Polyporales</taxon>
        <taxon>Phanerochaetaceae</taxon>
        <taxon>Phanerochaete</taxon>
    </lineage>
</organism>
<dbReference type="AlphaFoldDB" id="K5VV37"/>